<dbReference type="PaxDb" id="65489-OBART12G16640.1"/>
<organism evidence="2">
    <name type="scientific">Oryza barthii</name>
    <dbReference type="NCBI Taxonomy" id="65489"/>
    <lineage>
        <taxon>Eukaryota</taxon>
        <taxon>Viridiplantae</taxon>
        <taxon>Streptophyta</taxon>
        <taxon>Embryophyta</taxon>
        <taxon>Tracheophyta</taxon>
        <taxon>Spermatophyta</taxon>
        <taxon>Magnoliopsida</taxon>
        <taxon>Liliopsida</taxon>
        <taxon>Poales</taxon>
        <taxon>Poaceae</taxon>
        <taxon>BOP clade</taxon>
        <taxon>Oryzoideae</taxon>
        <taxon>Oryzeae</taxon>
        <taxon>Oryzinae</taxon>
        <taxon>Oryza</taxon>
    </lineage>
</organism>
<dbReference type="STRING" id="65489.A0A0D3HW03"/>
<evidence type="ECO:0008006" key="4">
    <source>
        <dbReference type="Google" id="ProtNLM"/>
    </source>
</evidence>
<dbReference type="AlphaFoldDB" id="A0A0D3HW03"/>
<sequence length="63" mass="6686">MDKPTVEEPLLAVRRGGDGEDGAMASTAAEVKRLLHLAGPLMASFVLQYSVQMVSVMFVGHLG</sequence>
<dbReference type="Gramene" id="OBART12G16640.1">
    <property type="protein sequence ID" value="OBART12G16640.1"/>
    <property type="gene ID" value="OBART12G16640"/>
</dbReference>
<protein>
    <recommendedName>
        <fullName evidence="4">Protein DETOXIFICATION</fullName>
    </recommendedName>
</protein>
<keyword evidence="3" id="KW-1185">Reference proteome</keyword>
<evidence type="ECO:0000256" key="1">
    <source>
        <dbReference type="SAM" id="MobiDB-lite"/>
    </source>
</evidence>
<dbReference type="HOGENOM" id="CLU_2889313_0_0_1"/>
<name>A0A0D3HW03_9ORYZ</name>
<reference evidence="2" key="1">
    <citation type="journal article" date="2009" name="Rice">
        <title>De Novo Next Generation Sequencing of Plant Genomes.</title>
        <authorList>
            <person name="Rounsley S."/>
            <person name="Marri P.R."/>
            <person name="Yu Y."/>
            <person name="He R."/>
            <person name="Sisneros N."/>
            <person name="Goicoechea J.L."/>
            <person name="Lee S.J."/>
            <person name="Angelova A."/>
            <person name="Kudrna D."/>
            <person name="Luo M."/>
            <person name="Affourtit J."/>
            <person name="Desany B."/>
            <person name="Knight J."/>
            <person name="Niazi F."/>
            <person name="Egholm M."/>
            <person name="Wing R.A."/>
        </authorList>
    </citation>
    <scope>NUCLEOTIDE SEQUENCE [LARGE SCALE GENOMIC DNA]</scope>
    <source>
        <strain evidence="2">cv. IRGC 105608</strain>
    </source>
</reference>
<accession>A0A0D3HW03</accession>
<evidence type="ECO:0000313" key="2">
    <source>
        <dbReference type="EnsemblPlants" id="OBART12G16640.1"/>
    </source>
</evidence>
<reference evidence="2" key="2">
    <citation type="submission" date="2015-03" db="UniProtKB">
        <authorList>
            <consortium name="EnsemblPlants"/>
        </authorList>
    </citation>
    <scope>IDENTIFICATION</scope>
</reference>
<evidence type="ECO:0000313" key="3">
    <source>
        <dbReference type="Proteomes" id="UP000026960"/>
    </source>
</evidence>
<dbReference type="Proteomes" id="UP000026960">
    <property type="component" value="Chromosome 12"/>
</dbReference>
<feature type="region of interest" description="Disordered" evidence="1">
    <location>
        <begin position="1"/>
        <end position="22"/>
    </location>
</feature>
<proteinExistence type="predicted"/>
<dbReference type="EnsemblPlants" id="OBART12G16640.1">
    <property type="protein sequence ID" value="OBART12G16640.1"/>
    <property type="gene ID" value="OBART12G16640"/>
</dbReference>